<gene>
    <name evidence="3" type="ORF">NSU_4267</name>
</gene>
<keyword evidence="4" id="KW-1185">Reference proteome</keyword>
<dbReference type="PATRIC" id="fig|1088721.3.peg.4205"/>
<dbReference type="SUPFAM" id="SSF48452">
    <property type="entry name" value="TPR-like"/>
    <property type="match status" value="1"/>
</dbReference>
<accession>G6EIU6</accession>
<dbReference type="eggNOG" id="COG0457">
    <property type="taxonomic scope" value="Bacteria"/>
</dbReference>
<dbReference type="SMART" id="SM00028">
    <property type="entry name" value="TPR"/>
    <property type="match status" value="2"/>
</dbReference>
<dbReference type="InterPro" id="IPR011990">
    <property type="entry name" value="TPR-like_helical_dom_sf"/>
</dbReference>
<dbReference type="Proteomes" id="UP000004030">
    <property type="component" value="Unassembled WGS sequence"/>
</dbReference>
<reference evidence="3 4" key="1">
    <citation type="journal article" date="2012" name="J. Bacteriol.">
        <title>Genome sequence of benzo(a)pyrene-degrading bacterium Novosphingobium pentaromativorans US6-1.</title>
        <authorList>
            <person name="Luo Y.R."/>
            <person name="Kang S.G."/>
            <person name="Kim S.J."/>
            <person name="Kim M.R."/>
            <person name="Li N."/>
            <person name="Lee J.H."/>
            <person name="Kwon K.K."/>
        </authorList>
    </citation>
    <scope>NUCLEOTIDE SEQUENCE [LARGE SCALE GENOMIC DNA]</scope>
    <source>
        <strain evidence="3 4">US6-1</strain>
    </source>
</reference>
<comment type="caution">
    <text evidence="3">The sequence shown here is derived from an EMBL/GenBank/DDBJ whole genome shotgun (WGS) entry which is preliminary data.</text>
</comment>
<dbReference type="STRING" id="1088721.JI59_03305"/>
<dbReference type="EMBL" id="AGFM01000065">
    <property type="protein sequence ID" value="EHJ58705.1"/>
    <property type="molecule type" value="Genomic_DNA"/>
</dbReference>
<dbReference type="InterPro" id="IPR019734">
    <property type="entry name" value="TPR_rpt"/>
</dbReference>
<name>G6EIU6_9SPHN</name>
<feature type="region of interest" description="Disordered" evidence="2">
    <location>
        <begin position="228"/>
        <end position="285"/>
    </location>
</feature>
<proteinExistence type="predicted"/>
<dbReference type="Pfam" id="PF14559">
    <property type="entry name" value="TPR_19"/>
    <property type="match status" value="1"/>
</dbReference>
<feature type="compositionally biased region" description="Polar residues" evidence="2">
    <location>
        <begin position="174"/>
        <end position="185"/>
    </location>
</feature>
<dbReference type="KEGG" id="npn:JI59_03305"/>
<organism evidence="3 4">
    <name type="scientific">Novosphingobium pentaromativorans US6-1</name>
    <dbReference type="NCBI Taxonomy" id="1088721"/>
    <lineage>
        <taxon>Bacteria</taxon>
        <taxon>Pseudomonadati</taxon>
        <taxon>Pseudomonadota</taxon>
        <taxon>Alphaproteobacteria</taxon>
        <taxon>Sphingomonadales</taxon>
        <taxon>Sphingomonadaceae</taxon>
        <taxon>Novosphingobium</taxon>
    </lineage>
</organism>
<feature type="compositionally biased region" description="Basic and acidic residues" evidence="2">
    <location>
        <begin position="228"/>
        <end position="250"/>
    </location>
</feature>
<sequence>MLSKTGTRIACVVLMAMSLSGCGRALEFFGLRHEAKPEVQVRTADADSAAAAVAEGRAHLAAGRTGQAIEQFQKALAAGDQIGPAANGMGVAYVRLGQFEQAHRFFSEALAVEPKNAMYQANMARLMRSTLLAERHEADFAAQVAARTLTGAHDIQSQEARPEVAAAEEPARQTAPSTSGATLQRISRGEVMIRSVQPESQAGRGSLPVVGVRGGKLDTFRPAVRIEFSDDGRKQDNAKDNTKDKVEGGKADASGGATDADPPKTARADKAGFKPLVRIDFPTSR</sequence>
<evidence type="ECO:0000256" key="2">
    <source>
        <dbReference type="SAM" id="MobiDB-lite"/>
    </source>
</evidence>
<evidence type="ECO:0000313" key="3">
    <source>
        <dbReference type="EMBL" id="EHJ58705.1"/>
    </source>
</evidence>
<dbReference type="PROSITE" id="PS51257">
    <property type="entry name" value="PROKAR_LIPOPROTEIN"/>
    <property type="match status" value="1"/>
</dbReference>
<dbReference type="PROSITE" id="PS50293">
    <property type="entry name" value="TPR_REGION"/>
    <property type="match status" value="1"/>
</dbReference>
<feature type="region of interest" description="Disordered" evidence="2">
    <location>
        <begin position="195"/>
        <end position="214"/>
    </location>
</feature>
<keyword evidence="1" id="KW-0802">TPR repeat</keyword>
<dbReference type="PROSITE" id="PS50005">
    <property type="entry name" value="TPR"/>
    <property type="match status" value="1"/>
</dbReference>
<feature type="compositionally biased region" description="Basic and acidic residues" evidence="2">
    <location>
        <begin position="261"/>
        <end position="272"/>
    </location>
</feature>
<feature type="repeat" description="TPR" evidence="1">
    <location>
        <begin position="83"/>
        <end position="116"/>
    </location>
</feature>
<protein>
    <submittedName>
        <fullName evidence="3">TPR repeat-containing protein</fullName>
    </submittedName>
</protein>
<dbReference type="AlphaFoldDB" id="G6EIU6"/>
<dbReference type="Gene3D" id="1.25.40.10">
    <property type="entry name" value="Tetratricopeptide repeat domain"/>
    <property type="match status" value="1"/>
</dbReference>
<dbReference type="RefSeq" id="WP_007015175.1">
    <property type="nucleotide sequence ID" value="NZ_AGFM01000065.1"/>
</dbReference>
<feature type="region of interest" description="Disordered" evidence="2">
    <location>
        <begin position="152"/>
        <end position="188"/>
    </location>
</feature>
<evidence type="ECO:0000313" key="4">
    <source>
        <dbReference type="Proteomes" id="UP000004030"/>
    </source>
</evidence>
<evidence type="ECO:0000256" key="1">
    <source>
        <dbReference type="PROSITE-ProRule" id="PRU00339"/>
    </source>
</evidence>